<dbReference type="InterPro" id="IPR029062">
    <property type="entry name" value="Class_I_gatase-like"/>
</dbReference>
<gene>
    <name evidence="1" type="ORF">CSIM01_07473</name>
</gene>
<dbReference type="EMBL" id="JFBX01000497">
    <property type="protein sequence ID" value="KXH37545.1"/>
    <property type="molecule type" value="Genomic_DNA"/>
</dbReference>
<reference evidence="1 2" key="1">
    <citation type="submission" date="2014-02" db="EMBL/GenBank/DDBJ databases">
        <title>The genome sequence of Colletotrichum simmondsii CBS122122.</title>
        <authorList>
            <person name="Baroncelli R."/>
            <person name="Thon M.R."/>
        </authorList>
    </citation>
    <scope>NUCLEOTIDE SEQUENCE [LARGE SCALE GENOMIC DNA]</scope>
    <source>
        <strain evidence="1 2">CBS122122</strain>
    </source>
</reference>
<dbReference type="InterPro" id="IPR052158">
    <property type="entry name" value="INH-QAR"/>
</dbReference>
<name>A0A135SNW4_9PEZI</name>
<dbReference type="Proteomes" id="UP000070328">
    <property type="component" value="Unassembled WGS sequence"/>
</dbReference>
<dbReference type="PANTHER" id="PTHR43130">
    <property type="entry name" value="ARAC-FAMILY TRANSCRIPTIONAL REGULATOR"/>
    <property type="match status" value="1"/>
</dbReference>
<dbReference type="SUPFAM" id="SSF52317">
    <property type="entry name" value="Class I glutamine amidotransferase-like"/>
    <property type="match status" value="1"/>
</dbReference>
<dbReference type="OrthoDB" id="543156at2759"/>
<organism evidence="1 2">
    <name type="scientific">Colletotrichum simmondsii</name>
    <dbReference type="NCBI Taxonomy" id="703756"/>
    <lineage>
        <taxon>Eukaryota</taxon>
        <taxon>Fungi</taxon>
        <taxon>Dikarya</taxon>
        <taxon>Ascomycota</taxon>
        <taxon>Pezizomycotina</taxon>
        <taxon>Sordariomycetes</taxon>
        <taxon>Hypocreomycetidae</taxon>
        <taxon>Glomerellales</taxon>
        <taxon>Glomerellaceae</taxon>
        <taxon>Colletotrichum</taxon>
        <taxon>Colletotrichum acutatum species complex</taxon>
    </lineage>
</organism>
<protein>
    <submittedName>
        <fullName evidence="1">ThiJ/PfpI family protein</fullName>
    </submittedName>
</protein>
<comment type="caution">
    <text evidence="1">The sequence shown here is derived from an EMBL/GenBank/DDBJ whole genome shotgun (WGS) entry which is preliminary data.</text>
</comment>
<accession>A0A135SNW4</accession>
<evidence type="ECO:0000313" key="2">
    <source>
        <dbReference type="Proteomes" id="UP000070328"/>
    </source>
</evidence>
<dbReference type="PANTHER" id="PTHR43130:SF7">
    <property type="entry name" value="DJ-1_PFPI DOMAIN-CONTAINING PROTEIN"/>
    <property type="match status" value="1"/>
</dbReference>
<dbReference type="Gene3D" id="3.40.50.880">
    <property type="match status" value="1"/>
</dbReference>
<sequence length="290" mass="31023">MANTNTKMVKIGVFMPSECQLLDMACVDVLFMMSREYLGGLPMIPKHIPNLAPSVEIYYISAKACPSSSSNPGSNPTPEAAEHLVPPLLPLTAGVKIQPTHDVSSPEVQPGMLDILLVPGPDPAASWDEETLAFLRGHADEEGEGGKGRRTDVLSVCTGAFLCGAAGILEGRRVCGPRGLQDVLKKRFPGASCMFTGGITNGNDLVVAYARSSERRLFPGPTVEIAYFVNSISTESRQKAVYEWRVLTVHKSAGEDVGLGIFGAFLGKGPMQLLPQTHLPCRCALVAMVR</sequence>
<keyword evidence="2" id="KW-1185">Reference proteome</keyword>
<evidence type="ECO:0000313" key="1">
    <source>
        <dbReference type="EMBL" id="KXH37545.1"/>
    </source>
</evidence>
<proteinExistence type="predicted"/>
<dbReference type="AlphaFoldDB" id="A0A135SNW4"/>